<accession>A7EMS8</accession>
<organism evidence="1 2">
    <name type="scientific">Sclerotinia sclerotiorum (strain ATCC 18683 / 1980 / Ss-1)</name>
    <name type="common">White mold</name>
    <name type="synonym">Whetzelinia sclerotiorum</name>
    <dbReference type="NCBI Taxonomy" id="665079"/>
    <lineage>
        <taxon>Eukaryota</taxon>
        <taxon>Fungi</taxon>
        <taxon>Dikarya</taxon>
        <taxon>Ascomycota</taxon>
        <taxon>Pezizomycotina</taxon>
        <taxon>Leotiomycetes</taxon>
        <taxon>Helotiales</taxon>
        <taxon>Sclerotiniaceae</taxon>
        <taxon>Sclerotinia</taxon>
    </lineage>
</organism>
<evidence type="ECO:0000313" key="2">
    <source>
        <dbReference type="Proteomes" id="UP000001312"/>
    </source>
</evidence>
<evidence type="ECO:0000313" key="1">
    <source>
        <dbReference type="EMBL" id="EDO04144.1"/>
    </source>
</evidence>
<name>A7EMS8_SCLS1</name>
<dbReference type="KEGG" id="ssl:SS1G_06627"/>
<dbReference type="RefSeq" id="XP_001592386.1">
    <property type="nucleotide sequence ID" value="XM_001592336.1"/>
</dbReference>
<proteinExistence type="predicted"/>
<sequence length="35" mass="3995">MAISVNVVTRRELPAVWLYIRSSSVNDMELLATRC</sequence>
<keyword evidence="2" id="KW-1185">Reference proteome</keyword>
<dbReference type="GeneID" id="5488847"/>
<dbReference type="InParanoid" id="A7EMS8"/>
<dbReference type="EMBL" id="CH476628">
    <property type="protein sequence ID" value="EDO04144.1"/>
    <property type="molecule type" value="Genomic_DNA"/>
</dbReference>
<reference evidence="2" key="1">
    <citation type="journal article" date="2011" name="PLoS Genet.">
        <title>Genomic analysis of the necrotrophic fungal pathogens Sclerotinia sclerotiorum and Botrytis cinerea.</title>
        <authorList>
            <person name="Amselem J."/>
            <person name="Cuomo C.A."/>
            <person name="van Kan J.A."/>
            <person name="Viaud M."/>
            <person name="Benito E.P."/>
            <person name="Couloux A."/>
            <person name="Coutinho P.M."/>
            <person name="de Vries R.P."/>
            <person name="Dyer P.S."/>
            <person name="Fillinger S."/>
            <person name="Fournier E."/>
            <person name="Gout L."/>
            <person name="Hahn M."/>
            <person name="Kohn L."/>
            <person name="Lapalu N."/>
            <person name="Plummer K.M."/>
            <person name="Pradier J.M."/>
            <person name="Quevillon E."/>
            <person name="Sharon A."/>
            <person name="Simon A."/>
            <person name="ten Have A."/>
            <person name="Tudzynski B."/>
            <person name="Tudzynski P."/>
            <person name="Wincker P."/>
            <person name="Andrew M."/>
            <person name="Anthouard V."/>
            <person name="Beever R.E."/>
            <person name="Beffa R."/>
            <person name="Benoit I."/>
            <person name="Bouzid O."/>
            <person name="Brault B."/>
            <person name="Chen Z."/>
            <person name="Choquer M."/>
            <person name="Collemare J."/>
            <person name="Cotton P."/>
            <person name="Danchin E.G."/>
            <person name="Da Silva C."/>
            <person name="Gautier A."/>
            <person name="Giraud C."/>
            <person name="Giraud T."/>
            <person name="Gonzalez C."/>
            <person name="Grossetete S."/>
            <person name="Guldener U."/>
            <person name="Henrissat B."/>
            <person name="Howlett B.J."/>
            <person name="Kodira C."/>
            <person name="Kretschmer M."/>
            <person name="Lappartient A."/>
            <person name="Leroch M."/>
            <person name="Levis C."/>
            <person name="Mauceli E."/>
            <person name="Neuveglise C."/>
            <person name="Oeser B."/>
            <person name="Pearson M."/>
            <person name="Poulain J."/>
            <person name="Poussereau N."/>
            <person name="Quesneville H."/>
            <person name="Rascle C."/>
            <person name="Schumacher J."/>
            <person name="Segurens B."/>
            <person name="Sexton A."/>
            <person name="Silva E."/>
            <person name="Sirven C."/>
            <person name="Soanes D.M."/>
            <person name="Talbot N.J."/>
            <person name="Templeton M."/>
            <person name="Yandava C."/>
            <person name="Yarden O."/>
            <person name="Zeng Q."/>
            <person name="Rollins J.A."/>
            <person name="Lebrun M.H."/>
            <person name="Dickman M."/>
        </authorList>
    </citation>
    <scope>NUCLEOTIDE SEQUENCE [LARGE SCALE GENOMIC DNA]</scope>
    <source>
        <strain evidence="2">ATCC 18683 / 1980 / Ss-1</strain>
    </source>
</reference>
<dbReference type="AlphaFoldDB" id="A7EMS8"/>
<protein>
    <submittedName>
        <fullName evidence="1">Uncharacterized protein</fullName>
    </submittedName>
</protein>
<gene>
    <name evidence="1" type="ORF">SS1G_06627</name>
</gene>
<dbReference type="Proteomes" id="UP000001312">
    <property type="component" value="Unassembled WGS sequence"/>
</dbReference>